<comment type="caution">
    <text evidence="1">The sequence shown here is derived from an EMBL/GenBank/DDBJ whole genome shotgun (WGS) entry which is preliminary data.</text>
</comment>
<evidence type="ECO:0000313" key="1">
    <source>
        <dbReference type="EMBL" id="KAH7936931.1"/>
    </source>
</evidence>
<organism evidence="1 2">
    <name type="scientific">Dermacentor silvarum</name>
    <name type="common">Tick</name>
    <dbReference type="NCBI Taxonomy" id="543639"/>
    <lineage>
        <taxon>Eukaryota</taxon>
        <taxon>Metazoa</taxon>
        <taxon>Ecdysozoa</taxon>
        <taxon>Arthropoda</taxon>
        <taxon>Chelicerata</taxon>
        <taxon>Arachnida</taxon>
        <taxon>Acari</taxon>
        <taxon>Parasitiformes</taxon>
        <taxon>Ixodida</taxon>
        <taxon>Ixodoidea</taxon>
        <taxon>Ixodidae</taxon>
        <taxon>Rhipicephalinae</taxon>
        <taxon>Dermacentor</taxon>
    </lineage>
</organism>
<accession>A0ACB8C7N2</accession>
<keyword evidence="2" id="KW-1185">Reference proteome</keyword>
<protein>
    <submittedName>
        <fullName evidence="1">Uncharacterized protein</fullName>
    </submittedName>
</protein>
<reference evidence="1" key="1">
    <citation type="submission" date="2020-05" db="EMBL/GenBank/DDBJ databases">
        <title>Large-scale comparative analyses of tick genomes elucidate their genetic diversity and vector capacities.</title>
        <authorList>
            <person name="Jia N."/>
            <person name="Wang J."/>
            <person name="Shi W."/>
            <person name="Du L."/>
            <person name="Sun Y."/>
            <person name="Zhan W."/>
            <person name="Jiang J."/>
            <person name="Wang Q."/>
            <person name="Zhang B."/>
            <person name="Ji P."/>
            <person name="Sakyi L.B."/>
            <person name="Cui X."/>
            <person name="Yuan T."/>
            <person name="Jiang B."/>
            <person name="Yang W."/>
            <person name="Lam T.T.-Y."/>
            <person name="Chang Q."/>
            <person name="Ding S."/>
            <person name="Wang X."/>
            <person name="Zhu J."/>
            <person name="Ruan X."/>
            <person name="Zhao L."/>
            <person name="Wei J."/>
            <person name="Que T."/>
            <person name="Du C."/>
            <person name="Cheng J."/>
            <person name="Dai P."/>
            <person name="Han X."/>
            <person name="Huang E."/>
            <person name="Gao Y."/>
            <person name="Liu J."/>
            <person name="Shao H."/>
            <person name="Ye R."/>
            <person name="Li L."/>
            <person name="Wei W."/>
            <person name="Wang X."/>
            <person name="Wang C."/>
            <person name="Yang T."/>
            <person name="Huo Q."/>
            <person name="Li W."/>
            <person name="Guo W."/>
            <person name="Chen H."/>
            <person name="Zhou L."/>
            <person name="Ni X."/>
            <person name="Tian J."/>
            <person name="Zhou Y."/>
            <person name="Sheng Y."/>
            <person name="Liu T."/>
            <person name="Pan Y."/>
            <person name="Xia L."/>
            <person name="Li J."/>
            <person name="Zhao F."/>
            <person name="Cao W."/>
        </authorList>
    </citation>
    <scope>NUCLEOTIDE SEQUENCE</scope>
    <source>
        <strain evidence="1">Dsil-2018</strain>
    </source>
</reference>
<sequence>MKYAMLCEKRFHPSDFVTSTSYTGKVAEVALKLGTTPSTFPGCPAHLSQDKLSEREAPEEKRARLEPKALQEAGQQSLIAQQEEEKENAISSVEDLLH</sequence>
<gene>
    <name evidence="1" type="ORF">HPB49_006441</name>
</gene>
<dbReference type="Proteomes" id="UP000821865">
    <property type="component" value="Chromosome 8"/>
</dbReference>
<name>A0ACB8C7N2_DERSI</name>
<dbReference type="EMBL" id="CM023477">
    <property type="protein sequence ID" value="KAH7936931.1"/>
    <property type="molecule type" value="Genomic_DNA"/>
</dbReference>
<proteinExistence type="predicted"/>
<evidence type="ECO:0000313" key="2">
    <source>
        <dbReference type="Proteomes" id="UP000821865"/>
    </source>
</evidence>